<feature type="region of interest" description="Disordered" evidence="1">
    <location>
        <begin position="135"/>
        <end position="233"/>
    </location>
</feature>
<gene>
    <name evidence="3" type="ORF">GCM10009535_38580</name>
</gene>
<keyword evidence="2" id="KW-0812">Transmembrane</keyword>
<dbReference type="RefSeq" id="WP_344003235.1">
    <property type="nucleotide sequence ID" value="NZ_BAAAGU010000040.1"/>
</dbReference>
<evidence type="ECO:0000256" key="1">
    <source>
        <dbReference type="SAM" id="MobiDB-lite"/>
    </source>
</evidence>
<name>A0ABP3SYC5_9ACTN</name>
<feature type="region of interest" description="Disordered" evidence="1">
    <location>
        <begin position="1"/>
        <end position="34"/>
    </location>
</feature>
<feature type="compositionally biased region" description="Basic and acidic residues" evidence="1">
    <location>
        <begin position="285"/>
        <end position="327"/>
    </location>
</feature>
<feature type="compositionally biased region" description="Low complexity" evidence="1">
    <location>
        <begin position="190"/>
        <end position="206"/>
    </location>
</feature>
<dbReference type="Proteomes" id="UP001500724">
    <property type="component" value="Unassembled WGS sequence"/>
</dbReference>
<feature type="compositionally biased region" description="Low complexity" evidence="1">
    <location>
        <begin position="135"/>
        <end position="155"/>
    </location>
</feature>
<comment type="caution">
    <text evidence="3">The sequence shown here is derived from an EMBL/GenBank/DDBJ whole genome shotgun (WGS) entry which is preliminary data.</text>
</comment>
<keyword evidence="2" id="KW-1133">Transmembrane helix</keyword>
<feature type="region of interest" description="Disordered" evidence="1">
    <location>
        <begin position="72"/>
        <end position="108"/>
    </location>
</feature>
<feature type="compositionally biased region" description="Basic and acidic residues" evidence="1">
    <location>
        <begin position="337"/>
        <end position="361"/>
    </location>
</feature>
<accession>A0ABP3SYC5</accession>
<evidence type="ECO:0008006" key="5">
    <source>
        <dbReference type="Google" id="ProtNLM"/>
    </source>
</evidence>
<feature type="compositionally biased region" description="Low complexity" evidence="1">
    <location>
        <begin position="372"/>
        <end position="391"/>
    </location>
</feature>
<keyword evidence="4" id="KW-1185">Reference proteome</keyword>
<evidence type="ECO:0000256" key="2">
    <source>
        <dbReference type="SAM" id="Phobius"/>
    </source>
</evidence>
<protein>
    <recommendedName>
        <fullName evidence="5">Extensin</fullName>
    </recommendedName>
</protein>
<dbReference type="EMBL" id="BAAAGU010000040">
    <property type="protein sequence ID" value="GAA0655968.1"/>
    <property type="molecule type" value="Genomic_DNA"/>
</dbReference>
<organism evidence="3 4">
    <name type="scientific">Streptomyces thermocarboxydovorans</name>
    <dbReference type="NCBI Taxonomy" id="59298"/>
    <lineage>
        <taxon>Bacteria</taxon>
        <taxon>Bacillati</taxon>
        <taxon>Actinomycetota</taxon>
        <taxon>Actinomycetes</taxon>
        <taxon>Kitasatosporales</taxon>
        <taxon>Streptomycetaceae</taxon>
        <taxon>Streptomyces</taxon>
    </lineage>
</organism>
<feature type="compositionally biased region" description="Basic and acidic residues" evidence="1">
    <location>
        <begin position="1"/>
        <end position="15"/>
    </location>
</feature>
<proteinExistence type="predicted"/>
<evidence type="ECO:0000313" key="4">
    <source>
        <dbReference type="Proteomes" id="UP001500724"/>
    </source>
</evidence>
<evidence type="ECO:0000313" key="3">
    <source>
        <dbReference type="EMBL" id="GAA0655968.1"/>
    </source>
</evidence>
<feature type="transmembrane region" description="Helical" evidence="2">
    <location>
        <begin position="118"/>
        <end position="141"/>
    </location>
</feature>
<reference evidence="4" key="1">
    <citation type="journal article" date="2019" name="Int. J. Syst. Evol. Microbiol.">
        <title>The Global Catalogue of Microorganisms (GCM) 10K type strain sequencing project: providing services to taxonomists for standard genome sequencing and annotation.</title>
        <authorList>
            <consortium name="The Broad Institute Genomics Platform"/>
            <consortium name="The Broad Institute Genome Sequencing Center for Infectious Disease"/>
            <person name="Wu L."/>
            <person name="Ma J."/>
        </authorList>
    </citation>
    <scope>NUCLEOTIDE SEQUENCE [LARGE SCALE GENOMIC DNA]</scope>
    <source>
        <strain evidence="4">JCM 10367</strain>
    </source>
</reference>
<sequence length="391" mass="40233">MADEQHGWLDRDTAERLLSGLPPEAADPAAREKAERLARTLGALAPPPLTCKELPGEAAALAAFRKAREEREGRFETAGAERGGGTRTLEAGLVRIGGSRPDATATVRRSRWTRPVRLALAAAMAAGMVGGAAALAGTGAFPGPAGDPGSDPAASVTASATPNERPLVTPPPDKGTGGGATPDENGGRPSQGAAGSARPGGPATSGDQGPDRGAPAAPGTDSKDPGSRAGRGWKETVAACRALRDGRHLDGDRRRLLQSAAGDSARVGRYCKGVLAAAGYGSKFGKGEQDSRERSDSREGSDSRDRTDDGGDADKDGDKRGGHGSHGDKKHRHGGKNRYDRNDRNDRNDRHTRAERRRADDAGPGIRRAGHARLTARAGGTGVTGTVSLTA</sequence>
<feature type="region of interest" description="Disordered" evidence="1">
    <location>
        <begin position="276"/>
        <end position="391"/>
    </location>
</feature>
<keyword evidence="2" id="KW-0472">Membrane</keyword>